<dbReference type="Proteomes" id="UP001148313">
    <property type="component" value="Unassembled WGS sequence"/>
</dbReference>
<accession>A0ABT4VPV3</accession>
<reference evidence="1" key="1">
    <citation type="submission" date="2022-11" db="EMBL/GenBank/DDBJ databases">
        <title>Hoeflea poritis sp. nov., isolated from scleractinian coral Porites lutea.</title>
        <authorList>
            <person name="Zhang G."/>
            <person name="Wei Q."/>
            <person name="Cai L."/>
        </authorList>
    </citation>
    <scope>NUCLEOTIDE SEQUENCE</scope>
    <source>
        <strain evidence="1">E7-10</strain>
    </source>
</reference>
<dbReference type="Gene3D" id="3.30.40.220">
    <property type="match status" value="1"/>
</dbReference>
<dbReference type="EMBL" id="JAPJZH010000009">
    <property type="protein sequence ID" value="MDA4846734.1"/>
    <property type="molecule type" value="Genomic_DNA"/>
</dbReference>
<proteinExistence type="predicted"/>
<protein>
    <submittedName>
        <fullName evidence="1">Uncharacterized protein</fullName>
    </submittedName>
</protein>
<dbReference type="RefSeq" id="WP_271090523.1">
    <property type="nucleotide sequence ID" value="NZ_JAPJZH010000009.1"/>
</dbReference>
<keyword evidence="2" id="KW-1185">Reference proteome</keyword>
<organism evidence="1 2">
    <name type="scientific">Hoeflea poritis</name>
    <dbReference type="NCBI Taxonomy" id="2993659"/>
    <lineage>
        <taxon>Bacteria</taxon>
        <taxon>Pseudomonadati</taxon>
        <taxon>Pseudomonadota</taxon>
        <taxon>Alphaproteobacteria</taxon>
        <taxon>Hyphomicrobiales</taxon>
        <taxon>Rhizobiaceae</taxon>
        <taxon>Hoeflea</taxon>
    </lineage>
</organism>
<gene>
    <name evidence="1" type="ORF">OOZ53_15340</name>
</gene>
<sequence>MQQVFIANFGRQNYEWQRCLKNNTIATMNSHATHHFWVAGDREGFIDYELKFGSTAAGIKPTRPVASRWFNLMTIISESENDIWIHREKEQLWWTRSKSEPPVISESVDPTYDGGRPVFACHKKCDPWSNQTRLGNRLEWGTLHPRAKEFLFTEGTLQKLGQDNAEYALALIAGDDLNPWHLRPHWQTTLKNAKTKPGTVFNAFQRAATRMAMTAFDTAKQSSGQQVTRTIKNKEVHFTLQELENYVMALLESQERLCALTDLPLQLDGEHTDSEMLPSLDRIDSDGHYEEGNLQVVCRFVNRWKSDDKDENFSRLIAIVRGE</sequence>
<evidence type="ECO:0000313" key="1">
    <source>
        <dbReference type="EMBL" id="MDA4846734.1"/>
    </source>
</evidence>
<name>A0ABT4VPV3_9HYPH</name>
<comment type="caution">
    <text evidence="1">The sequence shown here is derived from an EMBL/GenBank/DDBJ whole genome shotgun (WGS) entry which is preliminary data.</text>
</comment>
<evidence type="ECO:0000313" key="2">
    <source>
        <dbReference type="Proteomes" id="UP001148313"/>
    </source>
</evidence>